<dbReference type="OrthoDB" id="5986190at2759"/>
<accession>A0A5N6UPR6</accession>
<name>A0A5N6UPR6_ASPTM</name>
<gene>
    <name evidence="1" type="ORF">BDV40DRAFT_313742</name>
</gene>
<dbReference type="AlphaFoldDB" id="A0A5N6UPR6"/>
<protein>
    <recommendedName>
        <fullName evidence="3">NB-ARC domain-containing protein</fullName>
    </recommendedName>
</protein>
<dbReference type="InterPro" id="IPR027417">
    <property type="entry name" value="P-loop_NTPase"/>
</dbReference>
<evidence type="ECO:0000313" key="1">
    <source>
        <dbReference type="EMBL" id="KAE8160645.1"/>
    </source>
</evidence>
<proteinExistence type="predicted"/>
<dbReference type="Pfam" id="PF13176">
    <property type="entry name" value="TPR_7"/>
    <property type="match status" value="1"/>
</dbReference>
<dbReference type="PANTHER" id="PTHR46082">
    <property type="entry name" value="ATP/GTP-BINDING PROTEIN-RELATED"/>
    <property type="match status" value="1"/>
</dbReference>
<dbReference type="InterPro" id="IPR011990">
    <property type="entry name" value="TPR-like_helical_dom_sf"/>
</dbReference>
<dbReference type="InterPro" id="IPR019734">
    <property type="entry name" value="TPR_rpt"/>
</dbReference>
<dbReference type="Proteomes" id="UP000326950">
    <property type="component" value="Unassembled WGS sequence"/>
</dbReference>
<evidence type="ECO:0000313" key="2">
    <source>
        <dbReference type="Proteomes" id="UP000326950"/>
    </source>
</evidence>
<dbReference type="SUPFAM" id="SSF48452">
    <property type="entry name" value="TPR-like"/>
    <property type="match status" value="2"/>
</dbReference>
<dbReference type="PANTHER" id="PTHR46082:SF10">
    <property type="entry name" value="NB-ARC DOMAIN-CONTAINING PROTEIN"/>
    <property type="match status" value="1"/>
</dbReference>
<dbReference type="Pfam" id="PF13424">
    <property type="entry name" value="TPR_12"/>
    <property type="match status" value="1"/>
</dbReference>
<dbReference type="Gene3D" id="3.40.50.300">
    <property type="entry name" value="P-loop containing nucleotide triphosphate hydrolases"/>
    <property type="match status" value="1"/>
</dbReference>
<dbReference type="Gene3D" id="1.25.40.10">
    <property type="entry name" value="Tetratricopeptide repeat domain"/>
    <property type="match status" value="2"/>
</dbReference>
<evidence type="ECO:0008006" key="3">
    <source>
        <dbReference type="Google" id="ProtNLM"/>
    </source>
</evidence>
<sequence length="893" mass="100243">MFKLKLCFSYSGVAPSLPIFFQKSSTYPVPGNEPNIDVIAVHDLSPKNKANHAERTWEFNGKLWLRDFLPNQVPRARIMLFGYNSNVSIESSSAGVLDRKACEYRPILFIAHGLGGIVVKESLVQARLGMSYGIIGESTIGIAFFGTPHQGSRLAPIGDVFANVVRANPKESEEYFYDFCETLPLKDWCIVEMRSATLGLPDSRETVLALVADQKSICRFASEDDDDYQRVSSLIVELVASANEPSLKSFSTPGPTYVFAIVNLPYLRNPGFVGRLPIFESLRACLASFGSFHNRIALYGLGGVGKSHVAIEFAYRFTTEHPEASVFWVHASSIDRFKEGYYNRDSDGAMFLLIIDNADEASLCTSEGNIKRGKLGTATQAHKHLSILEYLPDSSHGSIIITTRDRGTGSKFTTSCAHNLIEVVPMTKAESAYHIKSSATEQCSEGSEVDELAKLLEHLLLAIVQAMSFIQENSVMMGEYIELYNDSDETRMDLLCEPFETLGRNTEVPSAPCYDQDANAIEVSSLLAFLDQYHFPKMKKALDLVKALGTLEAFSLITPSRDKDSFPLYRLVQLVIRKWLIIEDDFEKAVQAMDILAGAICGTYLPHAQSALRYIPELHKEGLKKRKLHLQEGISYYLWSQGRCNEAEQLDLLISEEKKQCFGREHPVTLESMASLASTYQDQGRWPEAEALDMYTVETRKKLLGPRHNLTLISMANLASVYEYLGRLQEAETLRMEVLEERKSIFDEEHDNTIDAMASLGALYLNLGKVESAEDLIGRSWSLEEGKAWLGADTMARLYKVQGEFPKAKDLRIETFRTIQSALWPSHPLFLQSKSNLAGIYTEIGEWDKAERLLIQLFKESSQKLYQHHPLTLKCKYSMAVILKRRGREAEAI</sequence>
<dbReference type="EMBL" id="ML738654">
    <property type="protein sequence ID" value="KAE8160645.1"/>
    <property type="molecule type" value="Genomic_DNA"/>
</dbReference>
<keyword evidence="2" id="KW-1185">Reference proteome</keyword>
<organism evidence="1 2">
    <name type="scientific">Aspergillus tamarii</name>
    <dbReference type="NCBI Taxonomy" id="41984"/>
    <lineage>
        <taxon>Eukaryota</taxon>
        <taxon>Fungi</taxon>
        <taxon>Dikarya</taxon>
        <taxon>Ascomycota</taxon>
        <taxon>Pezizomycotina</taxon>
        <taxon>Eurotiomycetes</taxon>
        <taxon>Eurotiomycetidae</taxon>
        <taxon>Eurotiales</taxon>
        <taxon>Aspergillaceae</taxon>
        <taxon>Aspergillus</taxon>
        <taxon>Aspergillus subgen. Circumdati</taxon>
    </lineage>
</organism>
<dbReference type="InterPro" id="IPR053137">
    <property type="entry name" value="NLR-like"/>
</dbReference>
<reference evidence="1 2" key="1">
    <citation type="submission" date="2019-04" db="EMBL/GenBank/DDBJ databases">
        <title>Friends and foes A comparative genomics study of 23 Aspergillus species from section Flavi.</title>
        <authorList>
            <consortium name="DOE Joint Genome Institute"/>
            <person name="Kjaerbolling I."/>
            <person name="Vesth T."/>
            <person name="Frisvad J.C."/>
            <person name="Nybo J.L."/>
            <person name="Theobald S."/>
            <person name="Kildgaard S."/>
            <person name="Isbrandt T."/>
            <person name="Kuo A."/>
            <person name="Sato A."/>
            <person name="Lyhne E.K."/>
            <person name="Kogle M.E."/>
            <person name="Wiebenga A."/>
            <person name="Kun R.S."/>
            <person name="Lubbers R.J."/>
            <person name="Makela M.R."/>
            <person name="Barry K."/>
            <person name="Chovatia M."/>
            <person name="Clum A."/>
            <person name="Daum C."/>
            <person name="Haridas S."/>
            <person name="He G."/>
            <person name="LaButti K."/>
            <person name="Lipzen A."/>
            <person name="Mondo S."/>
            <person name="Riley R."/>
            <person name="Salamov A."/>
            <person name="Simmons B.A."/>
            <person name="Magnuson J.K."/>
            <person name="Henrissat B."/>
            <person name="Mortensen U.H."/>
            <person name="Larsen T.O."/>
            <person name="Devries R.P."/>
            <person name="Grigoriev I.V."/>
            <person name="Machida M."/>
            <person name="Baker S.E."/>
            <person name="Andersen M.R."/>
        </authorList>
    </citation>
    <scope>NUCLEOTIDE SEQUENCE [LARGE SCALE GENOMIC DNA]</scope>
    <source>
        <strain evidence="1 2">CBS 117626</strain>
    </source>
</reference>
<dbReference type="SUPFAM" id="SSF52540">
    <property type="entry name" value="P-loop containing nucleoside triphosphate hydrolases"/>
    <property type="match status" value="1"/>
</dbReference>